<dbReference type="PANTHER" id="PTHR13112:SF0">
    <property type="entry name" value="FI21285P1"/>
    <property type="match status" value="1"/>
</dbReference>
<feature type="compositionally biased region" description="Low complexity" evidence="5">
    <location>
        <begin position="28"/>
        <end position="39"/>
    </location>
</feature>
<accession>A0A8H7ZLC1</accession>
<feature type="compositionally biased region" description="Basic residues" evidence="5">
    <location>
        <begin position="293"/>
        <end position="305"/>
    </location>
</feature>
<evidence type="ECO:0000256" key="3">
    <source>
        <dbReference type="ARBA" id="ARBA00023161"/>
    </source>
</evidence>
<dbReference type="CDD" id="cd12455">
    <property type="entry name" value="RRM_like_Smg4_UPF3"/>
    <property type="match status" value="1"/>
</dbReference>
<feature type="compositionally biased region" description="Low complexity" evidence="5">
    <location>
        <begin position="90"/>
        <end position="99"/>
    </location>
</feature>
<feature type="region of interest" description="Disordered" evidence="5">
    <location>
        <begin position="477"/>
        <end position="507"/>
    </location>
</feature>
<feature type="domain" description="UPF3" evidence="6">
    <location>
        <begin position="392"/>
        <end position="488"/>
    </location>
</feature>
<dbReference type="GO" id="GO:0000184">
    <property type="term" value="P:nuclear-transcribed mRNA catabolic process, nonsense-mediated decay"/>
    <property type="evidence" value="ECO:0007669"/>
    <property type="project" value="UniProtKB-KW"/>
</dbReference>
<dbReference type="Gene3D" id="3.30.70.330">
    <property type="match status" value="1"/>
</dbReference>
<sequence>MDPVQAPSWRPRRRPPPKPPPPTPPPQQHQQHPLQRGRQSQGNRAEGGASQEQHLQPPSKQPRAAIKSFDQLRAENASTSTRAAAPPPAGNAGPAAAPVTGGGPTVLLRRPHQEQPATEKRVQTPPKQSHPLPREGVPDGPQLKVLPAQDQVHRQQRRQKHNDLKQQLHRPEQREARQQWQQQDDARRQAGRPPAKLRPEAQPADGRPASVMETPFAEPIEERPARNVRHAPPTTSTDASSGVRPVHDNKEKESVGSKDDDNEKRRKSKTKKKQSIDEEGGAAQATKDSSSSKKSKKKKKKKKAKSGQEPKTKVVIRRLPAHLPPETFWESVKPWVNDEEIDWKCFIPGKLPTSDRWQRLVMHVAVGNRHLTLSARHLSLDSPTTARLDCSRAKMAAFSRAYIHFKFLEAVLAFHRGYDGHVFEDGSGNASRAVVEFAPFQGIPKEKKKKNQRQGTIDEDPDYLAFLKHFKADPSSALSTVDENENPAPDQKTSVDGKLKPVRGGGRDGEGGEKLLCYSSIICLHEARKRTHHRDRACRLKSTFA</sequence>
<dbReference type="Proteomes" id="UP000673691">
    <property type="component" value="Unassembled WGS sequence"/>
</dbReference>
<dbReference type="AlphaFoldDB" id="A0A8H7ZLC1"/>
<keyword evidence="4" id="KW-0539">Nucleus</keyword>
<evidence type="ECO:0000256" key="5">
    <source>
        <dbReference type="SAM" id="MobiDB-lite"/>
    </source>
</evidence>
<feature type="compositionally biased region" description="Basic and acidic residues" evidence="5">
    <location>
        <begin position="161"/>
        <end position="177"/>
    </location>
</feature>
<protein>
    <submittedName>
        <fullName evidence="7">Smg-4/UPF3 family-domain-containing protein</fullName>
    </submittedName>
</protein>
<dbReference type="GO" id="GO:0045727">
    <property type="term" value="P:positive regulation of translation"/>
    <property type="evidence" value="ECO:0007669"/>
    <property type="project" value="TreeGrafter"/>
</dbReference>
<evidence type="ECO:0000313" key="8">
    <source>
        <dbReference type="Proteomes" id="UP000673691"/>
    </source>
</evidence>
<feature type="compositionally biased region" description="Pro residues" evidence="5">
    <location>
        <begin position="17"/>
        <end position="27"/>
    </location>
</feature>
<dbReference type="Pfam" id="PF03467">
    <property type="entry name" value="Smg4_UPF3"/>
    <property type="match status" value="2"/>
</dbReference>
<organism evidence="7 8">
    <name type="scientific">Olpidium bornovanus</name>
    <dbReference type="NCBI Taxonomy" id="278681"/>
    <lineage>
        <taxon>Eukaryota</taxon>
        <taxon>Fungi</taxon>
        <taxon>Fungi incertae sedis</taxon>
        <taxon>Olpidiomycota</taxon>
        <taxon>Olpidiomycotina</taxon>
        <taxon>Olpidiomycetes</taxon>
        <taxon>Olpidiales</taxon>
        <taxon>Olpidiaceae</taxon>
        <taxon>Olpidium</taxon>
    </lineage>
</organism>
<dbReference type="GO" id="GO:0003729">
    <property type="term" value="F:mRNA binding"/>
    <property type="evidence" value="ECO:0007669"/>
    <property type="project" value="TreeGrafter"/>
</dbReference>
<feature type="compositionally biased region" description="Basic and acidic residues" evidence="5">
    <location>
        <begin position="111"/>
        <end position="122"/>
    </location>
</feature>
<keyword evidence="8" id="KW-1185">Reference proteome</keyword>
<comment type="caution">
    <text evidence="7">The sequence shown here is derived from an EMBL/GenBank/DDBJ whole genome shotgun (WGS) entry which is preliminary data.</text>
</comment>
<comment type="subcellular location">
    <subcellularLocation>
        <location evidence="1">Nucleus</location>
    </subcellularLocation>
</comment>
<reference evidence="7 8" key="1">
    <citation type="journal article" name="Sci. Rep.">
        <title>Genome-scale phylogenetic analyses confirm Olpidium as the closest living zoosporic fungus to the non-flagellated, terrestrial fungi.</title>
        <authorList>
            <person name="Chang Y."/>
            <person name="Rochon D."/>
            <person name="Sekimoto S."/>
            <person name="Wang Y."/>
            <person name="Chovatia M."/>
            <person name="Sandor L."/>
            <person name="Salamov A."/>
            <person name="Grigoriev I.V."/>
            <person name="Stajich J.E."/>
            <person name="Spatafora J.W."/>
        </authorList>
    </citation>
    <scope>NUCLEOTIDE SEQUENCE [LARGE SCALE GENOMIC DNA]</scope>
    <source>
        <strain evidence="7">S191</strain>
    </source>
</reference>
<feature type="region of interest" description="Disordered" evidence="5">
    <location>
        <begin position="1"/>
        <end position="314"/>
    </location>
</feature>
<dbReference type="InterPro" id="IPR039722">
    <property type="entry name" value="Upf3"/>
</dbReference>
<dbReference type="EMBL" id="JAEFCI010013444">
    <property type="protein sequence ID" value="KAG5455397.1"/>
    <property type="molecule type" value="Genomic_DNA"/>
</dbReference>
<dbReference type="GO" id="GO:0005730">
    <property type="term" value="C:nucleolus"/>
    <property type="evidence" value="ECO:0007669"/>
    <property type="project" value="TreeGrafter"/>
</dbReference>
<dbReference type="PANTHER" id="PTHR13112">
    <property type="entry name" value="UPF3 REGULATOR OF NONSENSE TRANSCRIPTS-LIKE PROTEIN"/>
    <property type="match status" value="1"/>
</dbReference>
<dbReference type="InterPro" id="IPR012677">
    <property type="entry name" value="Nucleotide-bd_a/b_plait_sf"/>
</dbReference>
<dbReference type="OrthoDB" id="18087at2759"/>
<comment type="similarity">
    <text evidence="2">Belongs to the RENT3 family.</text>
</comment>
<dbReference type="SUPFAM" id="SSF54928">
    <property type="entry name" value="RNA-binding domain, RBD"/>
    <property type="match status" value="1"/>
</dbReference>
<name>A0A8H7ZLC1_9FUNG</name>
<dbReference type="InterPro" id="IPR005120">
    <property type="entry name" value="UPF3_dom"/>
</dbReference>
<evidence type="ECO:0000259" key="6">
    <source>
        <dbReference type="Pfam" id="PF03467"/>
    </source>
</evidence>
<proteinExistence type="inferred from homology"/>
<gene>
    <name evidence="7" type="ORF">BJ554DRAFT_5202</name>
</gene>
<feature type="compositionally biased region" description="Basic and acidic residues" evidence="5">
    <location>
        <begin position="493"/>
        <end position="507"/>
    </location>
</feature>
<dbReference type="GO" id="GO:0005737">
    <property type="term" value="C:cytoplasm"/>
    <property type="evidence" value="ECO:0007669"/>
    <property type="project" value="TreeGrafter"/>
</dbReference>
<keyword evidence="3" id="KW-0866">Nonsense-mediated mRNA decay</keyword>
<evidence type="ECO:0000256" key="2">
    <source>
        <dbReference type="ARBA" id="ARBA00005991"/>
    </source>
</evidence>
<evidence type="ECO:0000256" key="1">
    <source>
        <dbReference type="ARBA" id="ARBA00004123"/>
    </source>
</evidence>
<feature type="compositionally biased region" description="Basic and acidic residues" evidence="5">
    <location>
        <begin position="245"/>
        <end position="264"/>
    </location>
</feature>
<dbReference type="InterPro" id="IPR035979">
    <property type="entry name" value="RBD_domain_sf"/>
</dbReference>
<evidence type="ECO:0000256" key="4">
    <source>
        <dbReference type="ARBA" id="ARBA00023242"/>
    </source>
</evidence>
<evidence type="ECO:0000313" key="7">
    <source>
        <dbReference type="EMBL" id="KAG5455397.1"/>
    </source>
</evidence>
<feature type="domain" description="UPF3" evidence="6">
    <location>
        <begin position="311"/>
        <end position="354"/>
    </location>
</feature>